<reference evidence="8 9" key="1">
    <citation type="submission" date="2018-11" db="EMBL/GenBank/DDBJ databases">
        <title>Genomic Encyclopedia of Type Strains, Phase IV (KMG-IV): sequencing the most valuable type-strain genomes for metagenomic binning, comparative biology and taxonomic classification.</title>
        <authorList>
            <person name="Goeker M."/>
        </authorList>
    </citation>
    <scope>NUCLEOTIDE SEQUENCE [LARGE SCALE GENOMIC DNA]</scope>
    <source>
        <strain evidence="8 9">DSM 101684</strain>
    </source>
</reference>
<evidence type="ECO:0000256" key="4">
    <source>
        <dbReference type="ARBA" id="ARBA00022692"/>
    </source>
</evidence>
<dbReference type="PANTHER" id="PTHR30558:SF7">
    <property type="entry name" value="TOL-PAL SYSTEM PROTEIN TOLR"/>
    <property type="match status" value="1"/>
</dbReference>
<keyword evidence="3" id="KW-1003">Cell membrane</keyword>
<dbReference type="Proteomes" id="UP000272193">
    <property type="component" value="Unassembled WGS sequence"/>
</dbReference>
<comment type="caution">
    <text evidence="8">The sequence shown here is derived from an EMBL/GenBank/DDBJ whole genome shotgun (WGS) entry which is preliminary data.</text>
</comment>
<keyword evidence="5" id="KW-1133">Transmembrane helix</keyword>
<keyword evidence="7" id="KW-0653">Protein transport</keyword>
<keyword evidence="7" id="KW-0813">Transport</keyword>
<evidence type="ECO:0000313" key="9">
    <source>
        <dbReference type="Proteomes" id="UP000272193"/>
    </source>
</evidence>
<comment type="similarity">
    <text evidence="2 7">Belongs to the ExbD/TolR family.</text>
</comment>
<proteinExistence type="inferred from homology"/>
<keyword evidence="4 7" id="KW-0812">Transmembrane</keyword>
<dbReference type="Pfam" id="PF02472">
    <property type="entry name" value="ExbD"/>
    <property type="match status" value="1"/>
</dbReference>
<protein>
    <submittedName>
        <fullName evidence="8">Biopolymer transport protein TolR</fullName>
    </submittedName>
</protein>
<dbReference type="PANTHER" id="PTHR30558">
    <property type="entry name" value="EXBD MEMBRANE COMPONENT OF PMF-DRIVEN MACROMOLECULE IMPORT SYSTEM"/>
    <property type="match status" value="1"/>
</dbReference>
<evidence type="ECO:0000256" key="2">
    <source>
        <dbReference type="ARBA" id="ARBA00005811"/>
    </source>
</evidence>
<evidence type="ECO:0000256" key="5">
    <source>
        <dbReference type="ARBA" id="ARBA00022989"/>
    </source>
</evidence>
<dbReference type="GO" id="GO:0015031">
    <property type="term" value="P:protein transport"/>
    <property type="evidence" value="ECO:0007669"/>
    <property type="project" value="UniProtKB-KW"/>
</dbReference>
<dbReference type="GO" id="GO:0005886">
    <property type="term" value="C:plasma membrane"/>
    <property type="evidence" value="ECO:0007669"/>
    <property type="project" value="UniProtKB-SubCell"/>
</dbReference>
<keyword evidence="9" id="KW-1185">Reference proteome</keyword>
<gene>
    <name evidence="8" type="ORF">EDC62_1895</name>
</gene>
<name>A0A3N4UHQ3_9BURK</name>
<dbReference type="InterPro" id="IPR003400">
    <property type="entry name" value="ExbD"/>
</dbReference>
<dbReference type="EMBL" id="RKQL01000004">
    <property type="protein sequence ID" value="RPE66821.1"/>
    <property type="molecule type" value="Genomic_DNA"/>
</dbReference>
<evidence type="ECO:0000256" key="1">
    <source>
        <dbReference type="ARBA" id="ARBA00004162"/>
    </source>
</evidence>
<evidence type="ECO:0000256" key="6">
    <source>
        <dbReference type="ARBA" id="ARBA00023136"/>
    </source>
</evidence>
<dbReference type="AlphaFoldDB" id="A0A3N4UHQ3"/>
<keyword evidence="6" id="KW-0472">Membrane</keyword>
<evidence type="ECO:0000313" key="8">
    <source>
        <dbReference type="EMBL" id="RPE66821.1"/>
    </source>
</evidence>
<evidence type="ECO:0000256" key="3">
    <source>
        <dbReference type="ARBA" id="ARBA00022475"/>
    </source>
</evidence>
<dbReference type="RefSeq" id="WP_124223000.1">
    <property type="nucleotide sequence ID" value="NZ_RKQL01000004.1"/>
</dbReference>
<dbReference type="Gene3D" id="3.30.420.270">
    <property type="match status" value="1"/>
</dbReference>
<dbReference type="GO" id="GO:0022857">
    <property type="term" value="F:transmembrane transporter activity"/>
    <property type="evidence" value="ECO:0007669"/>
    <property type="project" value="InterPro"/>
</dbReference>
<accession>A0A3N4UHQ3</accession>
<comment type="subcellular location">
    <subcellularLocation>
        <location evidence="1">Cell membrane</location>
        <topology evidence="1">Single-pass membrane protein</topology>
    </subcellularLocation>
    <subcellularLocation>
        <location evidence="7">Cell membrane</location>
        <topology evidence="7">Single-pass type II membrane protein</topology>
    </subcellularLocation>
</comment>
<dbReference type="OrthoDB" id="9798629at2"/>
<evidence type="ECO:0000256" key="7">
    <source>
        <dbReference type="RuleBase" id="RU003879"/>
    </source>
</evidence>
<organism evidence="8 9">
    <name type="scientific">Tibeticola sediminis</name>
    <dbReference type="NCBI Taxonomy" id="1917811"/>
    <lineage>
        <taxon>Bacteria</taxon>
        <taxon>Pseudomonadati</taxon>
        <taxon>Pseudomonadota</taxon>
        <taxon>Betaproteobacteria</taxon>
        <taxon>Burkholderiales</taxon>
        <taxon>Comamonadaceae</taxon>
        <taxon>Tibeticola</taxon>
    </lineage>
</organism>
<sequence length="146" mass="15161">MFGRFESRPVAAPFSEINVTPMVDVMLVLVVILIVTAPLLGSALQLELPKAEGTRTHAATASALAVSIDPLGQLYLDDLPVEADALRARLAAKAAQDPATELRLRADGAVPYARVAEVIGIAQAAGLSRIAFVASPAGEVAPPPTR</sequence>